<dbReference type="GeneID" id="95389567"/>
<dbReference type="Gene3D" id="3.40.630.30">
    <property type="match status" value="1"/>
</dbReference>
<dbReference type="InterPro" id="IPR016181">
    <property type="entry name" value="Acyl_CoA_acyltransferase"/>
</dbReference>
<reference evidence="2 3" key="1">
    <citation type="submission" date="2020-08" db="EMBL/GenBank/DDBJ databases">
        <title>Sequencing the genomes of 1000 actinobacteria strains.</title>
        <authorList>
            <person name="Klenk H.-P."/>
        </authorList>
    </citation>
    <scope>NUCLEOTIDE SEQUENCE [LARGE SCALE GENOMIC DNA]</scope>
    <source>
        <strain evidence="2 3">DSM 44320</strain>
    </source>
</reference>
<evidence type="ECO:0000259" key="1">
    <source>
        <dbReference type="PROSITE" id="PS51186"/>
    </source>
</evidence>
<accession>A0A7W5V4L4</accession>
<dbReference type="GO" id="GO:0016747">
    <property type="term" value="F:acyltransferase activity, transferring groups other than amino-acyl groups"/>
    <property type="evidence" value="ECO:0007669"/>
    <property type="project" value="InterPro"/>
</dbReference>
<comment type="caution">
    <text evidence="2">The sequence shown here is derived from an EMBL/GenBank/DDBJ whole genome shotgun (WGS) entry which is preliminary data.</text>
</comment>
<dbReference type="PROSITE" id="PS51186">
    <property type="entry name" value="GNAT"/>
    <property type="match status" value="1"/>
</dbReference>
<dbReference type="AlphaFoldDB" id="A0A7W5V4L4"/>
<proteinExistence type="predicted"/>
<evidence type="ECO:0000313" key="2">
    <source>
        <dbReference type="EMBL" id="MBB3727250.1"/>
    </source>
</evidence>
<dbReference type="Pfam" id="PF00583">
    <property type="entry name" value="Acetyltransf_1"/>
    <property type="match status" value="1"/>
</dbReference>
<dbReference type="InterPro" id="IPR000182">
    <property type="entry name" value="GNAT_dom"/>
</dbReference>
<gene>
    <name evidence="2" type="ORF">FHR33_003110</name>
</gene>
<sequence length="274" mass="29614">MWTFSSDVAEYAKHAEAFLRREPVANTVALTLLAGLRSGMPVAEGSFFGWWSEEGEVCGAVFRTPPRPLYLAGMPPSSLVPLAGALRERGLDVPEISGPVELGDAFVAAWGSTSSRRRPERLYRLGTLVMPEVPGAGRRADMGDFPLVMNWFQAFTDEVSLIDGADLAELTRRRIAHGDVHLWVDGDAPVSLAGVSPEAAGMCRVGPVYTPPSCRRRGYGAAVTAYASRMALAERCQEVVLFTDLNNPTSNAVYQSIGYEPVSDYAHIALDPVP</sequence>
<organism evidence="2 3">
    <name type="scientific">Nonomuraea dietziae</name>
    <dbReference type="NCBI Taxonomy" id="65515"/>
    <lineage>
        <taxon>Bacteria</taxon>
        <taxon>Bacillati</taxon>
        <taxon>Actinomycetota</taxon>
        <taxon>Actinomycetes</taxon>
        <taxon>Streptosporangiales</taxon>
        <taxon>Streptosporangiaceae</taxon>
        <taxon>Nonomuraea</taxon>
    </lineage>
</organism>
<dbReference type="CDD" id="cd04301">
    <property type="entry name" value="NAT_SF"/>
    <property type="match status" value="1"/>
</dbReference>
<keyword evidence="2" id="KW-0808">Transferase</keyword>
<dbReference type="Proteomes" id="UP000579945">
    <property type="component" value="Unassembled WGS sequence"/>
</dbReference>
<evidence type="ECO:0000313" key="3">
    <source>
        <dbReference type="Proteomes" id="UP000579945"/>
    </source>
</evidence>
<keyword evidence="3" id="KW-1185">Reference proteome</keyword>
<dbReference type="EMBL" id="JACIBV010000001">
    <property type="protein sequence ID" value="MBB3727250.1"/>
    <property type="molecule type" value="Genomic_DNA"/>
</dbReference>
<protein>
    <submittedName>
        <fullName evidence="2">GNAT superfamily N-acetyltransferase</fullName>
    </submittedName>
</protein>
<dbReference type="RefSeq" id="WP_183647575.1">
    <property type="nucleotide sequence ID" value="NZ_BAAAXX010000083.1"/>
</dbReference>
<feature type="domain" description="N-acetyltransferase" evidence="1">
    <location>
        <begin position="135"/>
        <end position="274"/>
    </location>
</feature>
<dbReference type="SUPFAM" id="SSF55729">
    <property type="entry name" value="Acyl-CoA N-acyltransferases (Nat)"/>
    <property type="match status" value="1"/>
</dbReference>
<name>A0A7W5V4L4_9ACTN</name>